<evidence type="ECO:0000313" key="2">
    <source>
        <dbReference type="Proteomes" id="UP001497700"/>
    </source>
</evidence>
<reference evidence="1 2" key="1">
    <citation type="journal article" date="2022" name="New Phytol.">
        <title>Ecological generalism drives hyperdiversity of secondary metabolite gene clusters in xylarialean endophytes.</title>
        <authorList>
            <person name="Franco M.E.E."/>
            <person name="Wisecaver J.H."/>
            <person name="Arnold A.E."/>
            <person name="Ju Y.M."/>
            <person name="Slot J.C."/>
            <person name="Ahrendt S."/>
            <person name="Moore L.P."/>
            <person name="Eastman K.E."/>
            <person name="Scott K."/>
            <person name="Konkel Z."/>
            <person name="Mondo S.J."/>
            <person name="Kuo A."/>
            <person name="Hayes R.D."/>
            <person name="Haridas S."/>
            <person name="Andreopoulos B."/>
            <person name="Riley R."/>
            <person name="LaButti K."/>
            <person name="Pangilinan J."/>
            <person name="Lipzen A."/>
            <person name="Amirebrahimi M."/>
            <person name="Yan J."/>
            <person name="Adam C."/>
            <person name="Keymanesh K."/>
            <person name="Ng V."/>
            <person name="Louie K."/>
            <person name="Northen T."/>
            <person name="Drula E."/>
            <person name="Henrissat B."/>
            <person name="Hsieh H.M."/>
            <person name="Youens-Clark K."/>
            <person name="Lutzoni F."/>
            <person name="Miadlikowska J."/>
            <person name="Eastwood D.C."/>
            <person name="Hamelin R.C."/>
            <person name="Grigoriev I.V."/>
            <person name="U'Ren J.M."/>
        </authorList>
    </citation>
    <scope>NUCLEOTIDE SEQUENCE [LARGE SCALE GENOMIC DNA]</scope>
    <source>
        <strain evidence="1 2">CBS 119005</strain>
    </source>
</reference>
<dbReference type="EMBL" id="MU393459">
    <property type="protein sequence ID" value="KAI4866434.1"/>
    <property type="molecule type" value="Genomic_DNA"/>
</dbReference>
<name>A0ACB9Z4T3_9PEZI</name>
<dbReference type="Proteomes" id="UP001497700">
    <property type="component" value="Unassembled WGS sequence"/>
</dbReference>
<proteinExistence type="predicted"/>
<accession>A0ACB9Z4T3</accession>
<gene>
    <name evidence="1" type="ORF">F4820DRAFT_417102</name>
</gene>
<protein>
    <submittedName>
        <fullName evidence="1">Uncharacterized protein</fullName>
    </submittedName>
</protein>
<evidence type="ECO:0000313" key="1">
    <source>
        <dbReference type="EMBL" id="KAI4866434.1"/>
    </source>
</evidence>
<sequence>MFTCTACLRRAFASTANHALRPHKIPTTLKPFHASTQSRAPHISTYAEAGALAETTGKDATPEQGSENPGVPRLPRVSKSQEWAAEKQLQYLKDPLHIAEYVHKTLGKDHFEEAALVARKASKNTNVAVSWNHLIDYQMRHDKLHAAIKLYNEMKKRAQLPNAQTFTIIFRGLASSSHSKLAVSEAVKIYNTMLASTSRLKPNTIHMNAVLQVCAKAKDIESMFSVAETANDGLRAPNGLTYTTIFNGLRSAAETSARSSLLDLEVRRAKTQAIQRAKAVWEEVLSKWRAGSLIIDEELVCAMGRVLLMGDYHDANSVEALVKQTMMISLDSKPEALKSPEEVKSLNRPNADIPPPLQVDKQKIKAPGAPTISHALPGNNSLSMILVALEKTGKTTNVQQYWYIFTEKRGVVPDADNWHRLLTALQRGKNSWRTALYLGNMPSELMVPKNFRTAMATCLRDNLNHSAFDHATTVLKIMTAKLPNPDVMVLQTYLRVAYASKLCTRKQKKMQDAMTAWGMQLVTAIDNLWKPYMMLTRQYENDGAESDSKQQLMTLARKMIAACDRVIFSTRVPADVKEQMKPKRNRLNGVVVRHFEQMKEIHPNYRPEDEEVEDDEDFMGRFQQRRSMSEKHPAAESR</sequence>
<keyword evidence="2" id="KW-1185">Reference proteome</keyword>
<organism evidence="1 2">
    <name type="scientific">Hypoxylon rubiginosum</name>
    <dbReference type="NCBI Taxonomy" id="110542"/>
    <lineage>
        <taxon>Eukaryota</taxon>
        <taxon>Fungi</taxon>
        <taxon>Dikarya</taxon>
        <taxon>Ascomycota</taxon>
        <taxon>Pezizomycotina</taxon>
        <taxon>Sordariomycetes</taxon>
        <taxon>Xylariomycetidae</taxon>
        <taxon>Xylariales</taxon>
        <taxon>Hypoxylaceae</taxon>
        <taxon>Hypoxylon</taxon>
    </lineage>
</organism>
<comment type="caution">
    <text evidence="1">The sequence shown here is derived from an EMBL/GenBank/DDBJ whole genome shotgun (WGS) entry which is preliminary data.</text>
</comment>